<keyword evidence="2" id="KW-1185">Reference proteome</keyword>
<organism evidence="1 2">
    <name type="scientific">Nitrincola iocasae</name>
    <dbReference type="NCBI Taxonomy" id="2614693"/>
    <lineage>
        <taxon>Bacteria</taxon>
        <taxon>Pseudomonadati</taxon>
        <taxon>Pseudomonadota</taxon>
        <taxon>Gammaproteobacteria</taxon>
        <taxon>Oceanospirillales</taxon>
        <taxon>Oceanospirillaceae</taxon>
        <taxon>Nitrincola</taxon>
    </lineage>
</organism>
<evidence type="ECO:0000313" key="1">
    <source>
        <dbReference type="EMBL" id="QEW06785.1"/>
    </source>
</evidence>
<dbReference type="Proteomes" id="UP000325606">
    <property type="component" value="Chromosome"/>
</dbReference>
<dbReference type="KEGG" id="nik:F5I99_09870"/>
<dbReference type="InterPro" id="IPR029069">
    <property type="entry name" value="HotDog_dom_sf"/>
</dbReference>
<dbReference type="Pfam" id="PF14539">
    <property type="entry name" value="DUF4442"/>
    <property type="match status" value="1"/>
</dbReference>
<protein>
    <submittedName>
        <fullName evidence="1">DUF4442 domain-containing protein</fullName>
    </submittedName>
</protein>
<evidence type="ECO:0000313" key="2">
    <source>
        <dbReference type="Proteomes" id="UP000325606"/>
    </source>
</evidence>
<name>A0A5J6LDX4_9GAMM</name>
<dbReference type="RefSeq" id="WP_151055565.1">
    <property type="nucleotide sequence ID" value="NZ_CP044222.1"/>
</dbReference>
<dbReference type="SUPFAM" id="SSF54637">
    <property type="entry name" value="Thioesterase/thiol ester dehydrase-isomerase"/>
    <property type="match status" value="1"/>
</dbReference>
<proteinExistence type="predicted"/>
<dbReference type="AlphaFoldDB" id="A0A5J6LDX4"/>
<sequence length="157" mass="18366">MKAFLFRNPNLFRRVMNLWPPLFFSGIKLVSISPDFRSARVDLKWRPWTKNINASQYGGSLFSMTDPYYALLLFGCLGYERYIIWDKSADIDFISPGIGRLTAEFHLEEAQLHQIREMTAGGDKCFPEFVVYIRDQQGTLVAKVTRRLYVRLHAQHR</sequence>
<gene>
    <name evidence="1" type="ORF">F5I99_09870</name>
</gene>
<dbReference type="Gene3D" id="3.10.129.10">
    <property type="entry name" value="Hotdog Thioesterase"/>
    <property type="match status" value="1"/>
</dbReference>
<reference evidence="1 2" key="1">
    <citation type="submission" date="2019-09" db="EMBL/GenBank/DDBJ databases">
        <title>Nitrincola iocasae sp. nov., a bacterium isolated from the sediment collected at a cold seep field in South China Sea.</title>
        <authorList>
            <person name="Zhang H."/>
            <person name="Wang H."/>
            <person name="Li C."/>
        </authorList>
    </citation>
    <scope>NUCLEOTIDE SEQUENCE [LARGE SCALE GENOMIC DNA]</scope>
    <source>
        <strain evidence="1 2">KXZD1103</strain>
    </source>
</reference>
<dbReference type="InterPro" id="IPR027961">
    <property type="entry name" value="DUF4442"/>
</dbReference>
<accession>A0A5J6LDX4</accession>
<dbReference type="EMBL" id="CP044222">
    <property type="protein sequence ID" value="QEW06785.1"/>
    <property type="molecule type" value="Genomic_DNA"/>
</dbReference>